<dbReference type="SMART" id="SM00701">
    <property type="entry name" value="PGRP"/>
    <property type="match status" value="1"/>
</dbReference>
<proteinExistence type="inferred from homology"/>
<feature type="domain" description="SLH" evidence="2">
    <location>
        <begin position="173"/>
        <end position="233"/>
    </location>
</feature>
<dbReference type="Proteomes" id="UP000183967">
    <property type="component" value="Unassembled WGS sequence"/>
</dbReference>
<dbReference type="InterPro" id="IPR002502">
    <property type="entry name" value="Amidase_domain"/>
</dbReference>
<dbReference type="OrthoDB" id="2812205at2"/>
<protein>
    <submittedName>
        <fullName evidence="3">N-acetylmuramoyl-L-alanine amidase</fullName>
    </submittedName>
</protein>
<dbReference type="Pfam" id="PF01510">
    <property type="entry name" value="Amidase_2"/>
    <property type="match status" value="1"/>
</dbReference>
<dbReference type="EMBL" id="FQXO01000021">
    <property type="protein sequence ID" value="SHH49810.1"/>
    <property type="molecule type" value="Genomic_DNA"/>
</dbReference>
<dbReference type="InterPro" id="IPR001119">
    <property type="entry name" value="SLH_dom"/>
</dbReference>
<dbReference type="Gene3D" id="3.40.80.10">
    <property type="entry name" value="Peptidoglycan recognition protein-like"/>
    <property type="match status" value="1"/>
</dbReference>
<accession>A0A1M5TGM7</accession>
<dbReference type="InterPro" id="IPR006619">
    <property type="entry name" value="PGRP_domain_met/bac"/>
</dbReference>
<dbReference type="GO" id="GO:0008270">
    <property type="term" value="F:zinc ion binding"/>
    <property type="evidence" value="ECO:0007669"/>
    <property type="project" value="InterPro"/>
</dbReference>
<sequence>MRRFKQYTIEQIEMFLSKYEFKRQIYEIHFHHTWKPTKQDYLQAEDKEKIILGMWKYHTDVRGFSDIAQHFTVAPDGTIWDGRDLEKNPASIYGRNNGAISIEHIGNFDEEKLEGVQLEASIRLIVAIIKNIKNKQDRVPILVFHREYSDKTCPGLLVDKGEILKLINERLNYSIPFKDVTSDMWSYEYIKRAAELGLIKGDGNGNFKPKDYLTREQGVVLIMRLYDLLKEAD</sequence>
<name>A0A1M5TGM7_9FIRM</name>
<dbReference type="InterPro" id="IPR015510">
    <property type="entry name" value="PGRP"/>
</dbReference>
<dbReference type="Pfam" id="PF00395">
    <property type="entry name" value="SLH"/>
    <property type="match status" value="1"/>
</dbReference>
<evidence type="ECO:0000256" key="1">
    <source>
        <dbReference type="ARBA" id="ARBA00007553"/>
    </source>
</evidence>
<evidence type="ECO:0000313" key="3">
    <source>
        <dbReference type="EMBL" id="SHH49810.1"/>
    </source>
</evidence>
<keyword evidence="4" id="KW-1185">Reference proteome</keyword>
<dbReference type="AlphaFoldDB" id="A0A1M5TGM7"/>
<evidence type="ECO:0000313" key="4">
    <source>
        <dbReference type="Proteomes" id="UP000183967"/>
    </source>
</evidence>
<dbReference type="RefSeq" id="WP_073195966.1">
    <property type="nucleotide sequence ID" value="NZ_FQXO01000021.1"/>
</dbReference>
<dbReference type="InterPro" id="IPR036505">
    <property type="entry name" value="Amidase/PGRP_sf"/>
</dbReference>
<reference evidence="4" key="1">
    <citation type="submission" date="2016-11" db="EMBL/GenBank/DDBJ databases">
        <authorList>
            <person name="Varghese N."/>
            <person name="Submissions S."/>
        </authorList>
    </citation>
    <scope>NUCLEOTIDE SEQUENCE [LARGE SCALE GENOMIC DNA]</scope>
    <source>
        <strain evidence="4">DSM 13643</strain>
    </source>
</reference>
<dbReference type="PROSITE" id="PS51272">
    <property type="entry name" value="SLH"/>
    <property type="match status" value="1"/>
</dbReference>
<dbReference type="CDD" id="cd06583">
    <property type="entry name" value="PGRP"/>
    <property type="match status" value="1"/>
</dbReference>
<dbReference type="PANTHER" id="PTHR11022">
    <property type="entry name" value="PEPTIDOGLYCAN RECOGNITION PROTEIN"/>
    <property type="match status" value="1"/>
</dbReference>
<dbReference type="SUPFAM" id="SSF55846">
    <property type="entry name" value="N-acetylmuramoyl-L-alanine amidase-like"/>
    <property type="match status" value="1"/>
</dbReference>
<dbReference type="GO" id="GO:0009253">
    <property type="term" value="P:peptidoglycan catabolic process"/>
    <property type="evidence" value="ECO:0007669"/>
    <property type="project" value="InterPro"/>
</dbReference>
<dbReference type="PANTHER" id="PTHR11022:SF41">
    <property type="entry name" value="PEPTIDOGLYCAN-RECOGNITION PROTEIN LC-RELATED"/>
    <property type="match status" value="1"/>
</dbReference>
<evidence type="ECO:0000259" key="2">
    <source>
        <dbReference type="PROSITE" id="PS51272"/>
    </source>
</evidence>
<organism evidence="3 4">
    <name type="scientific">Caloranaerobacter azorensis DSM 13643</name>
    <dbReference type="NCBI Taxonomy" id="1121264"/>
    <lineage>
        <taxon>Bacteria</taxon>
        <taxon>Bacillati</taxon>
        <taxon>Bacillota</taxon>
        <taxon>Tissierellia</taxon>
        <taxon>Tissierellales</taxon>
        <taxon>Thermohalobacteraceae</taxon>
        <taxon>Caloranaerobacter</taxon>
    </lineage>
</organism>
<gene>
    <name evidence="3" type="ORF">SAMN02745135_00992</name>
</gene>
<dbReference type="GO" id="GO:0008745">
    <property type="term" value="F:N-acetylmuramoyl-L-alanine amidase activity"/>
    <property type="evidence" value="ECO:0007669"/>
    <property type="project" value="InterPro"/>
</dbReference>
<comment type="similarity">
    <text evidence="1">Belongs to the N-acetylmuramoyl-L-alanine amidase 2 family.</text>
</comment>